<sequence>MTAADHGYEFYSVSMMEALIAKMCAGSVFYIVEGLKLIGMFVTGISTSDSSGASGEPSATARHVDANIRSDKTAEAKTGGLSSILKEGERDMS</sequence>
<evidence type="ECO:0000313" key="2">
    <source>
        <dbReference type="EMBL" id="KAG2500987.1"/>
    </source>
</evidence>
<keyword evidence="3" id="KW-1185">Reference proteome</keyword>
<dbReference type="AlphaFoldDB" id="A0A835YDL6"/>
<comment type="caution">
    <text evidence="2">The sequence shown here is derived from an EMBL/GenBank/DDBJ whole genome shotgun (WGS) entry which is preliminary data.</text>
</comment>
<proteinExistence type="predicted"/>
<reference evidence="2" key="1">
    <citation type="journal article" date="2020" name="bioRxiv">
        <title>Comparative genomics of Chlamydomonas.</title>
        <authorList>
            <person name="Craig R.J."/>
            <person name="Hasan A.R."/>
            <person name="Ness R.W."/>
            <person name="Keightley P.D."/>
        </authorList>
    </citation>
    <scope>NUCLEOTIDE SEQUENCE</scope>
    <source>
        <strain evidence="2">CCAP 11/70</strain>
    </source>
</reference>
<feature type="region of interest" description="Disordered" evidence="1">
    <location>
        <begin position="47"/>
        <end position="93"/>
    </location>
</feature>
<dbReference type="Proteomes" id="UP000612055">
    <property type="component" value="Unassembled WGS sequence"/>
</dbReference>
<dbReference type="EMBL" id="JAEHOE010000002">
    <property type="protein sequence ID" value="KAG2500987.1"/>
    <property type="molecule type" value="Genomic_DNA"/>
</dbReference>
<name>A0A835YDL6_9CHLO</name>
<protein>
    <submittedName>
        <fullName evidence="2">Uncharacterized protein</fullName>
    </submittedName>
</protein>
<evidence type="ECO:0000256" key="1">
    <source>
        <dbReference type="SAM" id="MobiDB-lite"/>
    </source>
</evidence>
<gene>
    <name evidence="2" type="ORF">HYH03_000809</name>
</gene>
<feature type="compositionally biased region" description="Basic and acidic residues" evidence="1">
    <location>
        <begin position="62"/>
        <end position="75"/>
    </location>
</feature>
<accession>A0A835YDL6</accession>
<evidence type="ECO:0000313" key="3">
    <source>
        <dbReference type="Proteomes" id="UP000612055"/>
    </source>
</evidence>
<organism evidence="2 3">
    <name type="scientific">Edaphochlamys debaryana</name>
    <dbReference type="NCBI Taxonomy" id="47281"/>
    <lineage>
        <taxon>Eukaryota</taxon>
        <taxon>Viridiplantae</taxon>
        <taxon>Chlorophyta</taxon>
        <taxon>core chlorophytes</taxon>
        <taxon>Chlorophyceae</taxon>
        <taxon>CS clade</taxon>
        <taxon>Chlamydomonadales</taxon>
        <taxon>Chlamydomonadales incertae sedis</taxon>
        <taxon>Edaphochlamys</taxon>
    </lineage>
</organism>